<dbReference type="Gene3D" id="1.10.150.20">
    <property type="entry name" value="5' to 3' exonuclease, C-terminal subdomain"/>
    <property type="match status" value="1"/>
</dbReference>
<dbReference type="InterPro" id="IPR013840">
    <property type="entry name" value="DNAligase_N"/>
</dbReference>
<organism evidence="7">
    <name type="scientific">viral metagenome</name>
    <dbReference type="NCBI Taxonomy" id="1070528"/>
    <lineage>
        <taxon>unclassified sequences</taxon>
        <taxon>metagenomes</taxon>
        <taxon>organismal metagenomes</taxon>
    </lineage>
</organism>
<evidence type="ECO:0000259" key="6">
    <source>
        <dbReference type="SMART" id="SM00532"/>
    </source>
</evidence>
<dbReference type="EC" id="6.5.1.2" evidence="1"/>
<dbReference type="Gene3D" id="3.40.50.10190">
    <property type="entry name" value="BRCT domain"/>
    <property type="match status" value="1"/>
</dbReference>
<dbReference type="InterPro" id="IPR012340">
    <property type="entry name" value="NA-bd_OB-fold"/>
</dbReference>
<feature type="domain" description="NAD-dependent DNA ligase N-terminal" evidence="6">
    <location>
        <begin position="44"/>
        <end position="487"/>
    </location>
</feature>
<keyword evidence="2" id="KW-0436">Ligase</keyword>
<evidence type="ECO:0000256" key="5">
    <source>
        <dbReference type="ARBA" id="ARBA00034005"/>
    </source>
</evidence>
<dbReference type="InterPro" id="IPR013839">
    <property type="entry name" value="DNAligase_adenylation"/>
</dbReference>
<dbReference type="AlphaFoldDB" id="A0A6C0B4V7"/>
<dbReference type="SUPFAM" id="SSF56091">
    <property type="entry name" value="DNA ligase/mRNA capping enzyme, catalytic domain"/>
    <property type="match status" value="1"/>
</dbReference>
<dbReference type="Pfam" id="PF14520">
    <property type="entry name" value="HHH_5"/>
    <property type="match status" value="1"/>
</dbReference>
<name>A0A6C0B4V7_9ZZZZ</name>
<evidence type="ECO:0000256" key="3">
    <source>
        <dbReference type="ARBA" id="ARBA00022705"/>
    </source>
</evidence>
<sequence>MDKVTTAFENINKKLSQFIDYVIIVRCGEKYTTYNSIEKSYIEFIQTQSLRNIKKTLDICDKYYYNTITPIVNDSVYDLISDYYYKTSDKDKSDKIGASVKTRKVKLPIHMGSMDKVKLGQPVLASFLKNYTHNKFISSKLDGISLLIGKYNNNSFAYTRGNGEYGQDASRFLNYIKTTKNESLHHILCNVDNNTFIRGELIISKKNWCTFSHLGSNARNMAMGIINRKTVTKEIEICTFLGYQFISDEKLSISEQFARISSLNIDTPYNKLYKNTEISEDTLPNILEKYKNTSEYEIDGIIIQDDIYYPINTEKNPKYAKAFKMEKYNESGISIIKNIEWNVVKNGNLKPVLIIEPIQLSDVVIKRIYAYHAKYIQDNKIGCGAAVEIIRSGDVIPKVKRVIKGVFNNDVDLPKVYKWNMNKLDIMVTDIATNKEVLLSQSEYFVKTIGIEFCKKSTLRKLYETGVKTVNNIISINDINTLLKVKGLKDKSAAKIFKSIRGKLSNVGEALFIASLPIYNGISQKRIKLIIRNIPAFYMLEKKEVYDKLLKIKGFSDKISKIIVNELDACREYIEFYKKYYGAFTVSETIKSKKGKYTNRRFCFSGIRDKNLEKGIISEGGKILTSFDANVTDLIVKNPMALTNKIKRAQKLKINIIEHRHFIL</sequence>
<keyword evidence="3" id="KW-0235">DNA replication</keyword>
<dbReference type="InterPro" id="IPR036420">
    <property type="entry name" value="BRCT_dom_sf"/>
</dbReference>
<dbReference type="SMART" id="SM00532">
    <property type="entry name" value="LIGANc"/>
    <property type="match status" value="1"/>
</dbReference>
<evidence type="ECO:0000256" key="2">
    <source>
        <dbReference type="ARBA" id="ARBA00022598"/>
    </source>
</evidence>
<dbReference type="GO" id="GO:0006281">
    <property type="term" value="P:DNA repair"/>
    <property type="evidence" value="ECO:0007669"/>
    <property type="project" value="InterPro"/>
</dbReference>
<dbReference type="SUPFAM" id="SSF50249">
    <property type="entry name" value="Nucleic acid-binding proteins"/>
    <property type="match status" value="1"/>
</dbReference>
<dbReference type="SUPFAM" id="SSF52113">
    <property type="entry name" value="BRCT domain"/>
    <property type="match status" value="1"/>
</dbReference>
<dbReference type="Pfam" id="PF01653">
    <property type="entry name" value="DNA_ligase_aden"/>
    <property type="match status" value="1"/>
</dbReference>
<dbReference type="Gene3D" id="2.40.50.140">
    <property type="entry name" value="Nucleic acid-binding proteins"/>
    <property type="match status" value="1"/>
</dbReference>
<evidence type="ECO:0000256" key="1">
    <source>
        <dbReference type="ARBA" id="ARBA00012722"/>
    </source>
</evidence>
<reference evidence="7" key="1">
    <citation type="journal article" date="2020" name="Nature">
        <title>Giant virus diversity and host interactions through global metagenomics.</title>
        <authorList>
            <person name="Schulz F."/>
            <person name="Roux S."/>
            <person name="Paez-Espino D."/>
            <person name="Jungbluth S."/>
            <person name="Walsh D.A."/>
            <person name="Denef V.J."/>
            <person name="McMahon K.D."/>
            <person name="Konstantinidis K.T."/>
            <person name="Eloe-Fadrosh E.A."/>
            <person name="Kyrpides N.C."/>
            <person name="Woyke T."/>
        </authorList>
    </citation>
    <scope>NUCLEOTIDE SEQUENCE</scope>
    <source>
        <strain evidence="7">GVMAG-M-3300009422-16</strain>
    </source>
</reference>
<protein>
    <recommendedName>
        <fullName evidence="1">DNA ligase (NAD(+))</fullName>
        <ecNumber evidence="1">6.5.1.2</ecNumber>
    </recommendedName>
</protein>
<dbReference type="InterPro" id="IPR004150">
    <property type="entry name" value="NAD_DNA_ligase_OB"/>
</dbReference>
<proteinExistence type="predicted"/>
<dbReference type="Gene3D" id="3.30.470.30">
    <property type="entry name" value="DNA ligase/mRNA capping enzyme"/>
    <property type="match status" value="1"/>
</dbReference>
<accession>A0A6C0B4V7</accession>
<dbReference type="GO" id="GO:0003911">
    <property type="term" value="F:DNA ligase (NAD+) activity"/>
    <property type="evidence" value="ECO:0007669"/>
    <property type="project" value="UniProtKB-EC"/>
</dbReference>
<dbReference type="Pfam" id="PF03120">
    <property type="entry name" value="OB_DNA_ligase"/>
    <property type="match status" value="1"/>
</dbReference>
<dbReference type="EMBL" id="MN739058">
    <property type="protein sequence ID" value="QHS86528.1"/>
    <property type="molecule type" value="Genomic_DNA"/>
</dbReference>
<comment type="catalytic activity">
    <reaction evidence="5">
        <text>NAD(+) + (deoxyribonucleotide)n-3'-hydroxyl + 5'-phospho-(deoxyribonucleotide)m = (deoxyribonucleotide)n+m + AMP + beta-nicotinamide D-nucleotide.</text>
        <dbReference type="EC" id="6.5.1.2"/>
    </reaction>
</comment>
<evidence type="ECO:0000256" key="4">
    <source>
        <dbReference type="ARBA" id="ARBA00023027"/>
    </source>
</evidence>
<evidence type="ECO:0000313" key="7">
    <source>
        <dbReference type="EMBL" id="QHS86528.1"/>
    </source>
</evidence>
<dbReference type="GO" id="GO:0006260">
    <property type="term" value="P:DNA replication"/>
    <property type="evidence" value="ECO:0007669"/>
    <property type="project" value="UniProtKB-KW"/>
</dbReference>
<keyword evidence="4" id="KW-0520">NAD</keyword>